<protein>
    <submittedName>
        <fullName evidence="2">DUF4399 domain-containing protein</fullName>
    </submittedName>
</protein>
<evidence type="ECO:0000259" key="1">
    <source>
        <dbReference type="Pfam" id="PF14347"/>
    </source>
</evidence>
<evidence type="ECO:0000313" key="2">
    <source>
        <dbReference type="EMBL" id="MDN3203464.1"/>
    </source>
</evidence>
<dbReference type="Proteomes" id="UP001171916">
    <property type="component" value="Unassembled WGS sequence"/>
</dbReference>
<organism evidence="2 3">
    <name type="scientific">Algoriphagus sediminis</name>
    <dbReference type="NCBI Taxonomy" id="3057113"/>
    <lineage>
        <taxon>Bacteria</taxon>
        <taxon>Pseudomonadati</taxon>
        <taxon>Bacteroidota</taxon>
        <taxon>Cytophagia</taxon>
        <taxon>Cytophagales</taxon>
        <taxon>Cyclobacteriaceae</taxon>
        <taxon>Algoriphagus</taxon>
    </lineage>
</organism>
<dbReference type="RefSeq" id="WP_289999025.1">
    <property type="nucleotide sequence ID" value="NZ_JAUEPH010000002.1"/>
</dbReference>
<feature type="domain" description="DUF4399" evidence="1">
    <location>
        <begin position="46"/>
        <end position="136"/>
    </location>
</feature>
<dbReference type="EMBL" id="JAUEPH010000002">
    <property type="protein sequence ID" value="MDN3203464.1"/>
    <property type="molecule type" value="Genomic_DNA"/>
</dbReference>
<keyword evidence="3" id="KW-1185">Reference proteome</keyword>
<gene>
    <name evidence="2" type="ORF">QVH07_04865</name>
</gene>
<sequence>MLKSITKLFVLVMLVSLMTSCGGGEEKGVYFVNLSDGDTVTSPFKVEMGVTGMEVEPAGAVNEGKGHHHLIIDGSWLEKGEVVPADDKNIHYGGGQTVTEDITLAPGTHTLTLQFADGFHASYGKEMSKTITITVE</sequence>
<dbReference type="PROSITE" id="PS51257">
    <property type="entry name" value="PROKAR_LIPOPROTEIN"/>
    <property type="match status" value="1"/>
</dbReference>
<accession>A0ABT7YAB2</accession>
<proteinExistence type="predicted"/>
<dbReference type="Pfam" id="PF14347">
    <property type="entry name" value="DUF4399"/>
    <property type="match status" value="1"/>
</dbReference>
<name>A0ABT7YAB2_9BACT</name>
<evidence type="ECO:0000313" key="3">
    <source>
        <dbReference type="Proteomes" id="UP001171916"/>
    </source>
</evidence>
<comment type="caution">
    <text evidence="2">The sequence shown here is derived from an EMBL/GenBank/DDBJ whole genome shotgun (WGS) entry which is preliminary data.</text>
</comment>
<reference evidence="2" key="1">
    <citation type="submission" date="2023-06" db="EMBL/GenBank/DDBJ databases">
        <title>Robiginitalea aurantiacus sp. nov. and Algoriphagus sediminis sp. nov., isolated from coastal sediment.</title>
        <authorList>
            <person name="Zhou Z.Y."/>
            <person name="An J."/>
            <person name="Jia Y.W."/>
            <person name="Du Z.J."/>
        </authorList>
    </citation>
    <scope>NUCLEOTIDE SEQUENCE</scope>
    <source>
        <strain evidence="2">C2-7</strain>
    </source>
</reference>
<dbReference type="InterPro" id="IPR025512">
    <property type="entry name" value="DUF4399"/>
</dbReference>